<proteinExistence type="predicted"/>
<keyword evidence="2" id="KW-1133">Transmembrane helix</keyword>
<feature type="transmembrane region" description="Helical" evidence="2">
    <location>
        <begin position="142"/>
        <end position="164"/>
    </location>
</feature>
<dbReference type="InterPro" id="IPR001214">
    <property type="entry name" value="SET_dom"/>
</dbReference>
<name>H0HQD8_9HYPH</name>
<gene>
    <name evidence="4" type="ORF">MAXJ12_11842</name>
</gene>
<dbReference type="PROSITE" id="PS50280">
    <property type="entry name" value="SET"/>
    <property type="match status" value="1"/>
</dbReference>
<dbReference type="Proteomes" id="UP000003250">
    <property type="component" value="Unassembled WGS sequence"/>
</dbReference>
<dbReference type="SUPFAM" id="SSF82199">
    <property type="entry name" value="SET domain"/>
    <property type="match status" value="1"/>
</dbReference>
<dbReference type="InterPro" id="IPR053201">
    <property type="entry name" value="Flavunoidine_N-MTase"/>
</dbReference>
<feature type="transmembrane region" description="Helical" evidence="2">
    <location>
        <begin position="75"/>
        <end position="96"/>
    </location>
</feature>
<keyword evidence="2" id="KW-0812">Transmembrane</keyword>
<evidence type="ECO:0000259" key="3">
    <source>
        <dbReference type="PROSITE" id="PS50280"/>
    </source>
</evidence>
<sequence length="424" mass="47650">MRFYRSHRQPISGTHRLAVELVFGILSGVLQVAGYLYYANKARKRELEPNSTSWIMWGYGTSLLLVIELDSGATAAMLILPTACALSSIAVGFICWQHNTLRWPKETWERTSLYTDLMLTAMYAGTWVLLGTSLLSDTQKEAADIAILVLVNLSTFVTFIPMLINTWREPRNENPWPWTVWTAAYLALGLTTVSSPEWKWYLLMYPVECMLLHAAVAWISRRHVLADAQRIEVQQPMKRVIAGPSRINGRGVFAGEDINAGERIRHVEGTIISHINTSKEESLSNPDWIGIGHNRWIDPAGTFKFLNHSCGPNVGAVTIAADTMVIIAMKDIEKGDELTLDYSTTECDPHWEMACTCGSVRCRKIVRSIFTLPIEQYEGYLPYVPKYFQAVYERENANKRIDGSVTPPLCEERKAGASTPRSSG</sequence>
<evidence type="ECO:0000256" key="2">
    <source>
        <dbReference type="SAM" id="Phobius"/>
    </source>
</evidence>
<feature type="region of interest" description="Disordered" evidence="1">
    <location>
        <begin position="403"/>
        <end position="424"/>
    </location>
</feature>
<dbReference type="EMBL" id="AHAM01000088">
    <property type="protein sequence ID" value="EHK57060.1"/>
    <property type="molecule type" value="Genomic_DNA"/>
</dbReference>
<dbReference type="Gene3D" id="2.170.270.10">
    <property type="entry name" value="SET domain"/>
    <property type="match status" value="1"/>
</dbReference>
<feature type="domain" description="SET" evidence="3">
    <location>
        <begin position="238"/>
        <end position="343"/>
    </location>
</feature>
<accession>H0HQD8</accession>
<evidence type="ECO:0000256" key="1">
    <source>
        <dbReference type="SAM" id="MobiDB-lite"/>
    </source>
</evidence>
<evidence type="ECO:0000313" key="4">
    <source>
        <dbReference type="EMBL" id="EHK57060.1"/>
    </source>
</evidence>
<protein>
    <submittedName>
        <fullName evidence="4">Nuclear protein SET</fullName>
    </submittedName>
</protein>
<feature type="transmembrane region" description="Helical" evidence="2">
    <location>
        <begin position="117"/>
        <end position="136"/>
    </location>
</feature>
<dbReference type="PATRIC" id="fig|1107882.3.peg.2322"/>
<dbReference type="InterPro" id="IPR046341">
    <property type="entry name" value="SET_dom_sf"/>
</dbReference>
<dbReference type="AlphaFoldDB" id="H0HQD8"/>
<feature type="transmembrane region" description="Helical" evidence="2">
    <location>
        <begin position="20"/>
        <end position="39"/>
    </location>
</feature>
<dbReference type="Pfam" id="PF00856">
    <property type="entry name" value="SET"/>
    <property type="match status" value="1"/>
</dbReference>
<evidence type="ECO:0000313" key="5">
    <source>
        <dbReference type="Proteomes" id="UP000003250"/>
    </source>
</evidence>
<dbReference type="SMART" id="SM00317">
    <property type="entry name" value="SET"/>
    <property type="match status" value="1"/>
</dbReference>
<dbReference type="PANTHER" id="PTHR12350:SF19">
    <property type="entry name" value="SET DOMAIN-CONTAINING PROTEIN"/>
    <property type="match status" value="1"/>
</dbReference>
<dbReference type="PANTHER" id="PTHR12350">
    <property type="entry name" value="HISTONE-LYSINE N-METHYLTRANSFERASE-RELATED"/>
    <property type="match status" value="1"/>
</dbReference>
<feature type="transmembrane region" description="Helical" evidence="2">
    <location>
        <begin position="176"/>
        <end position="194"/>
    </location>
</feature>
<keyword evidence="5" id="KW-1185">Reference proteome</keyword>
<reference evidence="4 5" key="1">
    <citation type="journal article" date="2012" name="J. Bacteriol.">
        <title>Draft Genome Sequence of Mesorhizobium alhagi CCNWXJ12-2T, a Novel Salt-Resistant Species Isolated from the Desert of Northwestern China.</title>
        <authorList>
            <person name="Zhou M."/>
            <person name="Chen W."/>
            <person name="Chen H."/>
            <person name="Wei G."/>
        </authorList>
    </citation>
    <scope>NUCLEOTIDE SEQUENCE [LARGE SCALE GENOMIC DNA]</scope>
    <source>
        <strain evidence="4 5">CCNWXJ12-2</strain>
    </source>
</reference>
<keyword evidence="2" id="KW-0472">Membrane</keyword>
<organism evidence="4 5">
    <name type="scientific">Mesorhizobium alhagi CCNWXJ12-2</name>
    <dbReference type="NCBI Taxonomy" id="1107882"/>
    <lineage>
        <taxon>Bacteria</taxon>
        <taxon>Pseudomonadati</taxon>
        <taxon>Pseudomonadota</taxon>
        <taxon>Alphaproteobacteria</taxon>
        <taxon>Hyphomicrobiales</taxon>
        <taxon>Phyllobacteriaceae</taxon>
        <taxon>Allomesorhizobium</taxon>
    </lineage>
</organism>